<gene>
    <name evidence="2" type="ORF">FBZ93_116172</name>
</gene>
<proteinExistence type="predicted"/>
<dbReference type="OrthoDB" id="9874032at2"/>
<accession>A0A560L1T6</accession>
<dbReference type="EMBL" id="VITY01000016">
    <property type="protein sequence ID" value="TWB89453.1"/>
    <property type="molecule type" value="Genomic_DNA"/>
</dbReference>
<dbReference type="AlphaFoldDB" id="A0A560L1T6"/>
<keyword evidence="3" id="KW-1185">Reference proteome</keyword>
<evidence type="ECO:0000256" key="1">
    <source>
        <dbReference type="SAM" id="MobiDB-lite"/>
    </source>
</evidence>
<evidence type="ECO:0000313" key="2">
    <source>
        <dbReference type="EMBL" id="TWB89453.1"/>
    </source>
</evidence>
<dbReference type="RefSeq" id="WP_146991750.1">
    <property type="nucleotide sequence ID" value="NZ_VITY01000016.1"/>
</dbReference>
<name>A0A560L1T6_9BRAD</name>
<comment type="caution">
    <text evidence="2">The sequence shown here is derived from an EMBL/GenBank/DDBJ whole genome shotgun (WGS) entry which is preliminary data.</text>
</comment>
<protein>
    <submittedName>
        <fullName evidence="2">Uncharacterized protein</fullName>
    </submittedName>
</protein>
<reference evidence="2 3" key="1">
    <citation type="submission" date="2019-06" db="EMBL/GenBank/DDBJ databases">
        <title>Genomic Encyclopedia of Type Strains, Phase IV (KMG-V): Genome sequencing to study the core and pangenomes of soil and plant-associated prokaryotes.</title>
        <authorList>
            <person name="Whitman W."/>
        </authorList>
    </citation>
    <scope>NUCLEOTIDE SEQUENCE [LARGE SCALE GENOMIC DNA]</scope>
    <source>
        <strain evidence="2 3">BR 10355</strain>
    </source>
</reference>
<feature type="compositionally biased region" description="Basic residues" evidence="1">
    <location>
        <begin position="1"/>
        <end position="23"/>
    </location>
</feature>
<organism evidence="2 3">
    <name type="scientific">Bradyrhizobium macuxiense</name>
    <dbReference type="NCBI Taxonomy" id="1755647"/>
    <lineage>
        <taxon>Bacteria</taxon>
        <taxon>Pseudomonadati</taxon>
        <taxon>Pseudomonadota</taxon>
        <taxon>Alphaproteobacteria</taxon>
        <taxon>Hyphomicrobiales</taxon>
        <taxon>Nitrobacteraceae</taxon>
        <taxon>Bradyrhizobium</taxon>
    </lineage>
</organism>
<evidence type="ECO:0000313" key="3">
    <source>
        <dbReference type="Proteomes" id="UP000321304"/>
    </source>
</evidence>
<dbReference type="Proteomes" id="UP000321304">
    <property type="component" value="Unassembled WGS sequence"/>
</dbReference>
<sequence length="116" mass="12158">MAKVKKAKTRKPSPARKARKASKKAAPPKPARSGGTHVDFGVHGLGKIMAAIHNAGLGDELNAHLAGSGQFVKVHRKSLTAIKGFVKERPELANLAQTIGDCDCPPDDPGCVYIPG</sequence>
<feature type="region of interest" description="Disordered" evidence="1">
    <location>
        <begin position="1"/>
        <end position="38"/>
    </location>
</feature>